<accession>A0ABT1HU81</accession>
<evidence type="ECO:0000256" key="1">
    <source>
        <dbReference type="SAM" id="MobiDB-lite"/>
    </source>
</evidence>
<name>A0ABT1HU81_STRSD</name>
<evidence type="ECO:0000313" key="2">
    <source>
        <dbReference type="EMBL" id="MCP2259062.1"/>
    </source>
</evidence>
<dbReference type="EMBL" id="JAMTCP010000013">
    <property type="protein sequence ID" value="MCP2259062.1"/>
    <property type="molecule type" value="Genomic_DNA"/>
</dbReference>
<comment type="caution">
    <text evidence="2">The sequence shown here is derived from an EMBL/GenBank/DDBJ whole genome shotgun (WGS) entry which is preliminary data.</text>
</comment>
<feature type="region of interest" description="Disordered" evidence="1">
    <location>
        <begin position="131"/>
        <end position="157"/>
    </location>
</feature>
<gene>
    <name evidence="2" type="ORF">LX15_002763</name>
</gene>
<organism evidence="2 3">
    <name type="scientific">Streptoalloteichus tenebrarius (strain ATCC 17920 / DSM 40477 / JCM 4838 / CBS 697.72 / NBRC 16177 / NCIMB 11028 / NRRL B-12390 / A12253. 1 / ISP 5477)</name>
    <name type="common">Streptomyces tenebrarius</name>
    <dbReference type="NCBI Taxonomy" id="1933"/>
    <lineage>
        <taxon>Bacteria</taxon>
        <taxon>Bacillati</taxon>
        <taxon>Actinomycetota</taxon>
        <taxon>Actinomycetes</taxon>
        <taxon>Pseudonocardiales</taxon>
        <taxon>Pseudonocardiaceae</taxon>
        <taxon>Streptoalloteichus</taxon>
    </lineage>
</organism>
<proteinExistence type="predicted"/>
<evidence type="ECO:0000313" key="3">
    <source>
        <dbReference type="Proteomes" id="UP001205311"/>
    </source>
</evidence>
<keyword evidence="3" id="KW-1185">Reference proteome</keyword>
<dbReference type="Proteomes" id="UP001205311">
    <property type="component" value="Unassembled WGS sequence"/>
</dbReference>
<reference evidence="2 3" key="1">
    <citation type="submission" date="2022-06" db="EMBL/GenBank/DDBJ databases">
        <title>Genomic Encyclopedia of Archaeal and Bacterial Type Strains, Phase II (KMG-II): from individual species to whole genera.</title>
        <authorList>
            <person name="Goeker M."/>
        </authorList>
    </citation>
    <scope>NUCLEOTIDE SEQUENCE [LARGE SCALE GENOMIC DNA]</scope>
    <source>
        <strain evidence="2 3">DSM 40477</strain>
    </source>
</reference>
<protein>
    <submittedName>
        <fullName evidence="2">Uncharacterized protein</fullName>
    </submittedName>
</protein>
<sequence>MRRPFRSWPTWRDETRKSWEGRAGPPLVISLSGARKTGRDVWVISAVSVVCLCCLRCLGCFGCFGCFGRLRCFDRLRCFGCSVEAATGRARLCGGRLFEQVAFNPARVQAVLFEPDRVRAVLFEPGQVQARPGSSQARFKPGQVQARPGSSRRVRAEPCSSRRVQAEPCSSRRVRAERPRLCSSQPSGSSRASEVVFEPAVGFEPTTRCDRTMEGRNHLVAHEVIHSPRGYPHVDLRVWRGVGVGE</sequence>